<keyword evidence="4" id="KW-1185">Reference proteome</keyword>
<feature type="compositionally biased region" description="Basic and acidic residues" evidence="1">
    <location>
        <begin position="172"/>
        <end position="185"/>
    </location>
</feature>
<dbReference type="AlphaFoldDB" id="A0A1L9BFH2"/>
<dbReference type="RefSeq" id="WP_071897448.1">
    <property type="nucleotide sequence ID" value="NZ_MPIN01000002.1"/>
</dbReference>
<name>A0A1L9BFH2_9BACT</name>
<gene>
    <name evidence="3" type="ORF">BON30_08870</name>
</gene>
<proteinExistence type="predicted"/>
<evidence type="ECO:0000313" key="4">
    <source>
        <dbReference type="Proteomes" id="UP000182229"/>
    </source>
</evidence>
<evidence type="ECO:0008006" key="5">
    <source>
        <dbReference type="Google" id="ProtNLM"/>
    </source>
</evidence>
<keyword evidence="2" id="KW-0472">Membrane</keyword>
<feature type="region of interest" description="Disordered" evidence="1">
    <location>
        <begin position="54"/>
        <end position="95"/>
    </location>
</feature>
<keyword evidence="2" id="KW-1133">Transmembrane helix</keyword>
<keyword evidence="2" id="KW-0812">Transmembrane</keyword>
<feature type="region of interest" description="Disordered" evidence="1">
    <location>
        <begin position="111"/>
        <end position="146"/>
    </location>
</feature>
<reference evidence="3 4" key="2">
    <citation type="submission" date="2016-12" db="EMBL/GenBank/DDBJ databases">
        <title>Draft Genome Sequence of Cystobacter ferrugineus Strain Cbfe23.</title>
        <authorList>
            <person name="Akbar S."/>
            <person name="Dowd S.E."/>
            <person name="Stevens D.C."/>
        </authorList>
    </citation>
    <scope>NUCLEOTIDE SEQUENCE [LARGE SCALE GENOMIC DNA]</scope>
    <source>
        <strain evidence="3 4">Cbfe23</strain>
    </source>
</reference>
<feature type="region of interest" description="Disordered" evidence="1">
    <location>
        <begin position="164"/>
        <end position="185"/>
    </location>
</feature>
<reference evidence="4" key="1">
    <citation type="submission" date="2016-11" db="EMBL/GenBank/DDBJ databases">
        <authorList>
            <person name="Shukria A."/>
            <person name="Stevens D.C."/>
        </authorList>
    </citation>
    <scope>NUCLEOTIDE SEQUENCE [LARGE SCALE GENOMIC DNA]</scope>
    <source>
        <strain evidence="4">Cbfe23</strain>
    </source>
</reference>
<sequence length="264" mass="29376">MLHRLYLSAFWLLAAFGVLVTGGVALVQAHDHVVVAEERSCFLAEKARFLGAADTDMPKSARPDSSDGSATESEHSGTEAHLQATATNRPSKNQDIRESYTFEELIRMGGKIVPDSSDGSATESEHSGTEAHLQATATNRPSKNQDIRESYTFEELIRMGGKIVPDSTASEPFDRERESRPTDSWRQRAGLTEIPKCHISRWSEMGEPWDLGRYYTSRAWSAGTLTFTARADQIALSAISFVPLVMLVLLRRWIRWLRFGSVNG</sequence>
<dbReference type="EMBL" id="MPIN01000002">
    <property type="protein sequence ID" value="OJH41009.1"/>
    <property type="molecule type" value="Genomic_DNA"/>
</dbReference>
<evidence type="ECO:0000256" key="1">
    <source>
        <dbReference type="SAM" id="MobiDB-lite"/>
    </source>
</evidence>
<evidence type="ECO:0000256" key="2">
    <source>
        <dbReference type="SAM" id="Phobius"/>
    </source>
</evidence>
<evidence type="ECO:0000313" key="3">
    <source>
        <dbReference type="EMBL" id="OJH41009.1"/>
    </source>
</evidence>
<comment type="caution">
    <text evidence="3">The sequence shown here is derived from an EMBL/GenBank/DDBJ whole genome shotgun (WGS) entry which is preliminary data.</text>
</comment>
<accession>A0A1L9BFH2</accession>
<organism evidence="3 4">
    <name type="scientific">Cystobacter ferrugineus</name>
    <dbReference type="NCBI Taxonomy" id="83449"/>
    <lineage>
        <taxon>Bacteria</taxon>
        <taxon>Pseudomonadati</taxon>
        <taxon>Myxococcota</taxon>
        <taxon>Myxococcia</taxon>
        <taxon>Myxococcales</taxon>
        <taxon>Cystobacterineae</taxon>
        <taxon>Archangiaceae</taxon>
        <taxon>Cystobacter</taxon>
    </lineage>
</organism>
<feature type="compositionally biased region" description="Basic and acidic residues" evidence="1">
    <location>
        <begin position="56"/>
        <end position="65"/>
    </location>
</feature>
<protein>
    <recommendedName>
        <fullName evidence="5">Transmembrane protein</fullName>
    </recommendedName>
</protein>
<dbReference type="Proteomes" id="UP000182229">
    <property type="component" value="Unassembled WGS sequence"/>
</dbReference>
<feature type="transmembrane region" description="Helical" evidence="2">
    <location>
        <begin position="234"/>
        <end position="254"/>
    </location>
</feature>